<feature type="compositionally biased region" description="Basic and acidic residues" evidence="1">
    <location>
        <begin position="60"/>
        <end position="71"/>
    </location>
</feature>
<comment type="caution">
    <text evidence="2">The sequence shown here is derived from an EMBL/GenBank/DDBJ whole genome shotgun (WGS) entry which is preliminary data.</text>
</comment>
<feature type="region of interest" description="Disordered" evidence="1">
    <location>
        <begin position="60"/>
        <end position="93"/>
    </location>
</feature>
<organism evidence="2">
    <name type="scientific">bioreactor metagenome</name>
    <dbReference type="NCBI Taxonomy" id="1076179"/>
    <lineage>
        <taxon>unclassified sequences</taxon>
        <taxon>metagenomes</taxon>
        <taxon>ecological metagenomes</taxon>
    </lineage>
</organism>
<name>A0A644TGB7_9ZZZZ</name>
<proteinExistence type="predicted"/>
<accession>A0A644TGB7</accession>
<dbReference type="AlphaFoldDB" id="A0A644TGB7"/>
<evidence type="ECO:0000256" key="1">
    <source>
        <dbReference type="SAM" id="MobiDB-lite"/>
    </source>
</evidence>
<protein>
    <submittedName>
        <fullName evidence="2">Uncharacterized protein</fullName>
    </submittedName>
</protein>
<gene>
    <name evidence="2" type="ORF">SDC9_11686</name>
</gene>
<dbReference type="EMBL" id="VSSQ01000030">
    <property type="protein sequence ID" value="MPL66018.1"/>
    <property type="molecule type" value="Genomic_DNA"/>
</dbReference>
<sequence length="93" mass="10503">MSYRKKNPGIVLWIDGVKFNSMTSIYCELGASTPERMKEVRRCIETGSPYKGRELIKEEPKCEKKPGHEPKSGQPLLSGLCTHRFGANPGRHE</sequence>
<evidence type="ECO:0000313" key="2">
    <source>
        <dbReference type="EMBL" id="MPL66018.1"/>
    </source>
</evidence>
<reference evidence="2" key="1">
    <citation type="submission" date="2019-08" db="EMBL/GenBank/DDBJ databases">
        <authorList>
            <person name="Kucharzyk K."/>
            <person name="Murdoch R.W."/>
            <person name="Higgins S."/>
            <person name="Loffler F."/>
        </authorList>
    </citation>
    <scope>NUCLEOTIDE SEQUENCE</scope>
</reference>